<organism evidence="1 2">
    <name type="scientific">Actomonas aquatica</name>
    <dbReference type="NCBI Taxonomy" id="2866162"/>
    <lineage>
        <taxon>Bacteria</taxon>
        <taxon>Pseudomonadati</taxon>
        <taxon>Verrucomicrobiota</taxon>
        <taxon>Opitutia</taxon>
        <taxon>Opitutales</taxon>
        <taxon>Opitutaceae</taxon>
        <taxon>Actomonas</taxon>
    </lineage>
</organism>
<proteinExistence type="predicted"/>
<reference evidence="1 2" key="2">
    <citation type="submission" date="2023-12" db="EMBL/GenBank/DDBJ databases">
        <title>Description of an unclassified Opitutus bacterium of Verrucomicrobiota.</title>
        <authorList>
            <person name="Zhang D.-F."/>
        </authorList>
    </citation>
    <scope>NUCLEOTIDE SEQUENCE [LARGE SCALE GENOMIC DNA]</scope>
    <source>
        <strain evidence="1 2">WL0086</strain>
    </source>
</reference>
<evidence type="ECO:0000313" key="1">
    <source>
        <dbReference type="EMBL" id="WRQ85509.1"/>
    </source>
</evidence>
<accession>A0ABZ1C4T3</accession>
<reference evidence="1 2" key="1">
    <citation type="submission" date="2021-08" db="EMBL/GenBank/DDBJ databases">
        <authorList>
            <person name="Zhang D."/>
            <person name="Zhang A."/>
            <person name="Wang L."/>
        </authorList>
    </citation>
    <scope>NUCLEOTIDE SEQUENCE [LARGE SCALE GENOMIC DNA]</scope>
    <source>
        <strain evidence="1 2">WL0086</strain>
    </source>
</reference>
<dbReference type="EMBL" id="CP139781">
    <property type="protein sequence ID" value="WRQ85509.1"/>
    <property type="molecule type" value="Genomic_DNA"/>
</dbReference>
<dbReference type="RefSeq" id="WP_221031959.1">
    <property type="nucleotide sequence ID" value="NZ_CP139781.1"/>
</dbReference>
<keyword evidence="2" id="KW-1185">Reference proteome</keyword>
<sequence>MSRPTDPLAREVNPRVRGLFIKNLADFQTELARLQAGFLPGITDWQLRQTLPGIIFRQFRRVQDLRQRGRELGLSWPAKHVASWSAGRTLLDRLCHAPDHDAFVRTALQAVPSALAAAIDGYLRENATIYDQPSQPLLETDRDELRALAEQASAWRAAEPSPESEAFGVEVDALLEDLVVVLSTHAGRTGEVCRGGRRIGRLPLPDAEIPAGFTLLEFGPEAPADDADYTERSRYIAVNFLQEVQAADSCAALLFDAPDMPWEFFFDASRHMWDECRHALFGARKLAELGVSVEASGLSTKAYAMRQTLTPLDRYAALTTQEADAFPGKHAGLKEAVAEKDATSAMAWSYDIADETQHVRYSTKWIPVMIEETGEPRSYDQVQVDLRNWRATVLAEAYRPAARASARAS</sequence>
<gene>
    <name evidence="1" type="ORF">K1X11_011920</name>
</gene>
<evidence type="ECO:0000313" key="2">
    <source>
        <dbReference type="Proteomes" id="UP000738431"/>
    </source>
</evidence>
<dbReference type="Proteomes" id="UP000738431">
    <property type="component" value="Chromosome"/>
</dbReference>
<name>A0ABZ1C4T3_9BACT</name>
<protein>
    <submittedName>
        <fullName evidence="1">Uncharacterized protein</fullName>
    </submittedName>
</protein>